<proteinExistence type="predicted"/>
<name>R0KQR2_EXST2</name>
<dbReference type="Gene3D" id="3.40.630.30">
    <property type="match status" value="1"/>
</dbReference>
<accession>R0KQR2</accession>
<dbReference type="InterPro" id="IPR000182">
    <property type="entry name" value="GNAT_dom"/>
</dbReference>
<dbReference type="EMBL" id="KB908481">
    <property type="protein sequence ID" value="EOA91359.1"/>
    <property type="molecule type" value="Genomic_DNA"/>
</dbReference>
<reference evidence="2 3" key="1">
    <citation type="journal article" date="2012" name="PLoS Pathog.">
        <title>Diverse lifestyles and strategies of plant pathogenesis encoded in the genomes of eighteen Dothideomycetes fungi.</title>
        <authorList>
            <person name="Ohm R.A."/>
            <person name="Feau N."/>
            <person name="Henrissat B."/>
            <person name="Schoch C.L."/>
            <person name="Horwitz B.A."/>
            <person name="Barry K.W."/>
            <person name="Condon B.J."/>
            <person name="Copeland A.C."/>
            <person name="Dhillon B."/>
            <person name="Glaser F."/>
            <person name="Hesse C.N."/>
            <person name="Kosti I."/>
            <person name="LaButti K."/>
            <person name="Lindquist E.A."/>
            <person name="Lucas S."/>
            <person name="Salamov A.A."/>
            <person name="Bradshaw R.E."/>
            <person name="Ciuffetti L."/>
            <person name="Hamelin R.C."/>
            <person name="Kema G.H.J."/>
            <person name="Lawrence C."/>
            <person name="Scott J.A."/>
            <person name="Spatafora J.W."/>
            <person name="Turgeon B.G."/>
            <person name="de Wit P.J.G.M."/>
            <person name="Zhong S."/>
            <person name="Goodwin S.B."/>
            <person name="Grigoriev I.V."/>
        </authorList>
    </citation>
    <scope>NUCLEOTIDE SEQUENCE [LARGE SCALE GENOMIC DNA]</scope>
    <source>
        <strain evidence="3">28A</strain>
    </source>
</reference>
<dbReference type="HOGENOM" id="CLU_013985_24_1_1"/>
<evidence type="ECO:0000259" key="1">
    <source>
        <dbReference type="Pfam" id="PF13302"/>
    </source>
</evidence>
<dbReference type="STRING" id="671987.R0KQR2"/>
<protein>
    <recommendedName>
        <fullName evidence="1">N-acetyltransferase domain-containing protein</fullName>
    </recommendedName>
</protein>
<dbReference type="InterPro" id="IPR016181">
    <property type="entry name" value="Acyl_CoA_acyltransferase"/>
</dbReference>
<organism evidence="2 3">
    <name type="scientific">Exserohilum turcicum (strain 28A)</name>
    <name type="common">Northern leaf blight fungus</name>
    <name type="synonym">Setosphaeria turcica</name>
    <dbReference type="NCBI Taxonomy" id="671987"/>
    <lineage>
        <taxon>Eukaryota</taxon>
        <taxon>Fungi</taxon>
        <taxon>Dikarya</taxon>
        <taxon>Ascomycota</taxon>
        <taxon>Pezizomycotina</taxon>
        <taxon>Dothideomycetes</taxon>
        <taxon>Pleosporomycetidae</taxon>
        <taxon>Pleosporales</taxon>
        <taxon>Pleosporineae</taxon>
        <taxon>Pleosporaceae</taxon>
        <taxon>Exserohilum</taxon>
    </lineage>
</organism>
<dbReference type="Pfam" id="PF13302">
    <property type="entry name" value="Acetyltransf_3"/>
    <property type="match status" value="1"/>
</dbReference>
<dbReference type="RefSeq" id="XP_008020509.1">
    <property type="nucleotide sequence ID" value="XM_008022318.1"/>
</dbReference>
<evidence type="ECO:0000313" key="3">
    <source>
        <dbReference type="Proteomes" id="UP000016935"/>
    </source>
</evidence>
<dbReference type="PANTHER" id="PTHR43792">
    <property type="entry name" value="GNAT FAMILY, PUTATIVE (AFU_ORTHOLOGUE AFUA_3G00765)-RELATED-RELATED"/>
    <property type="match status" value="1"/>
</dbReference>
<feature type="domain" description="N-acetyltransferase" evidence="1">
    <location>
        <begin position="24"/>
        <end position="187"/>
    </location>
</feature>
<dbReference type="PANTHER" id="PTHR43792:SF1">
    <property type="entry name" value="N-ACETYLTRANSFERASE DOMAIN-CONTAINING PROTEIN"/>
    <property type="match status" value="1"/>
</dbReference>
<gene>
    <name evidence="2" type="ORF">SETTUDRAFT_87205</name>
</gene>
<dbReference type="SUPFAM" id="SSF55729">
    <property type="entry name" value="Acyl-CoA N-acyltransferases (Nat)"/>
    <property type="match status" value="1"/>
</dbReference>
<keyword evidence="3" id="KW-1185">Reference proteome</keyword>
<dbReference type="AlphaFoldDB" id="R0KQR2"/>
<evidence type="ECO:0000313" key="2">
    <source>
        <dbReference type="EMBL" id="EOA91359.1"/>
    </source>
</evidence>
<dbReference type="eggNOG" id="ENOG502SCCK">
    <property type="taxonomic scope" value="Eukaryota"/>
</dbReference>
<reference evidence="2 3" key="2">
    <citation type="journal article" date="2013" name="PLoS Genet.">
        <title>Comparative genome structure, secondary metabolite, and effector coding capacity across Cochliobolus pathogens.</title>
        <authorList>
            <person name="Condon B.J."/>
            <person name="Leng Y."/>
            <person name="Wu D."/>
            <person name="Bushley K.E."/>
            <person name="Ohm R.A."/>
            <person name="Otillar R."/>
            <person name="Martin J."/>
            <person name="Schackwitz W."/>
            <person name="Grimwood J."/>
            <person name="MohdZainudin N."/>
            <person name="Xue C."/>
            <person name="Wang R."/>
            <person name="Manning V.A."/>
            <person name="Dhillon B."/>
            <person name="Tu Z.J."/>
            <person name="Steffenson B.J."/>
            <person name="Salamov A."/>
            <person name="Sun H."/>
            <person name="Lowry S."/>
            <person name="LaButti K."/>
            <person name="Han J."/>
            <person name="Copeland A."/>
            <person name="Lindquist E."/>
            <person name="Barry K."/>
            <person name="Schmutz J."/>
            <person name="Baker S.E."/>
            <person name="Ciuffetti L.M."/>
            <person name="Grigoriev I.V."/>
            <person name="Zhong S."/>
            <person name="Turgeon B.G."/>
        </authorList>
    </citation>
    <scope>NUCLEOTIDE SEQUENCE [LARGE SCALE GENOMIC DNA]</scope>
    <source>
        <strain evidence="3">28A</strain>
    </source>
</reference>
<dbReference type="OrthoDB" id="630895at2759"/>
<sequence>MAPPLPPKISTPRLTLLRLTHTTPLTHPHVRLFHENWSDPTATAWSLHGATHSLAESQAWMTEQFTGSDNIFYAVFARTEQQQQQEEEEEDATVDAKTYDAELGLHIGSDGNETNQDINLRVLGYALFPSSWGKGYATESNRALIAAYGAAVASTSTTTTTKKFYIEAAVDDDNPGSIHVLRKLGFRRIGWKDEGGDKVWLNGAWRGPGYWVYGLFV</sequence>
<dbReference type="GO" id="GO:0016747">
    <property type="term" value="F:acyltransferase activity, transferring groups other than amino-acyl groups"/>
    <property type="evidence" value="ECO:0007669"/>
    <property type="project" value="InterPro"/>
</dbReference>
<dbReference type="GeneID" id="19405631"/>
<dbReference type="InterPro" id="IPR051531">
    <property type="entry name" value="N-acetyltransferase"/>
</dbReference>
<dbReference type="Proteomes" id="UP000016935">
    <property type="component" value="Unassembled WGS sequence"/>
</dbReference>